<gene>
    <name evidence="2" type="ORF">NC653_039852</name>
</gene>
<protein>
    <submittedName>
        <fullName evidence="2">Uncharacterized protein</fullName>
    </submittedName>
</protein>
<evidence type="ECO:0000256" key="1">
    <source>
        <dbReference type="SAM" id="MobiDB-lite"/>
    </source>
</evidence>
<dbReference type="AlphaFoldDB" id="A0AAD6LCD6"/>
<reference evidence="2 3" key="1">
    <citation type="journal article" date="2023" name="Mol. Ecol. Resour.">
        <title>Chromosome-level genome assembly of a triploid poplar Populus alba 'Berolinensis'.</title>
        <authorList>
            <person name="Chen S."/>
            <person name="Yu Y."/>
            <person name="Wang X."/>
            <person name="Wang S."/>
            <person name="Zhang T."/>
            <person name="Zhou Y."/>
            <person name="He R."/>
            <person name="Meng N."/>
            <person name="Wang Y."/>
            <person name="Liu W."/>
            <person name="Liu Z."/>
            <person name="Liu J."/>
            <person name="Guo Q."/>
            <person name="Huang H."/>
            <person name="Sederoff R.R."/>
            <person name="Wang G."/>
            <person name="Qu G."/>
            <person name="Chen S."/>
        </authorList>
    </citation>
    <scope>NUCLEOTIDE SEQUENCE [LARGE SCALE GENOMIC DNA]</scope>
    <source>
        <strain evidence="2">SC-2020</strain>
    </source>
</reference>
<feature type="region of interest" description="Disordered" evidence="1">
    <location>
        <begin position="1"/>
        <end position="43"/>
    </location>
</feature>
<comment type="caution">
    <text evidence="2">The sequence shown here is derived from an EMBL/GenBank/DDBJ whole genome shotgun (WGS) entry which is preliminary data.</text>
</comment>
<organism evidence="2 3">
    <name type="scientific">Populus alba x Populus x berolinensis</name>
    <dbReference type="NCBI Taxonomy" id="444605"/>
    <lineage>
        <taxon>Eukaryota</taxon>
        <taxon>Viridiplantae</taxon>
        <taxon>Streptophyta</taxon>
        <taxon>Embryophyta</taxon>
        <taxon>Tracheophyta</taxon>
        <taxon>Spermatophyta</taxon>
        <taxon>Magnoliopsida</taxon>
        <taxon>eudicotyledons</taxon>
        <taxon>Gunneridae</taxon>
        <taxon>Pentapetalae</taxon>
        <taxon>rosids</taxon>
        <taxon>fabids</taxon>
        <taxon>Malpighiales</taxon>
        <taxon>Salicaceae</taxon>
        <taxon>Saliceae</taxon>
        <taxon>Populus</taxon>
    </lineage>
</organism>
<proteinExistence type="predicted"/>
<name>A0AAD6LCD6_9ROSI</name>
<evidence type="ECO:0000313" key="3">
    <source>
        <dbReference type="Proteomes" id="UP001164929"/>
    </source>
</evidence>
<evidence type="ECO:0000313" key="2">
    <source>
        <dbReference type="EMBL" id="KAJ6958009.1"/>
    </source>
</evidence>
<sequence length="43" mass="4649">MKAGMETSRNEHARQGGFLTSNPHIPFSCKPESKGSCRGKQAS</sequence>
<accession>A0AAD6LCD6</accession>
<dbReference type="EMBL" id="JAQIZT010000018">
    <property type="protein sequence ID" value="KAJ6958009.1"/>
    <property type="molecule type" value="Genomic_DNA"/>
</dbReference>
<dbReference type="Proteomes" id="UP001164929">
    <property type="component" value="Chromosome 18"/>
</dbReference>
<keyword evidence="3" id="KW-1185">Reference proteome</keyword>